<keyword evidence="5" id="KW-1133">Transmembrane helix</keyword>
<evidence type="ECO:0000313" key="8">
    <source>
        <dbReference type="Proteomes" id="UP000054321"/>
    </source>
</evidence>
<dbReference type="Pfam" id="PF04488">
    <property type="entry name" value="Gly_transf_sug"/>
    <property type="match status" value="1"/>
</dbReference>
<keyword evidence="4" id="KW-0812">Transmembrane</keyword>
<dbReference type="InterPro" id="IPR007577">
    <property type="entry name" value="GlycoTrfase_DXD_sugar-bd_CS"/>
</dbReference>
<gene>
    <name evidence="7" type="ORF">OIDMADRAFT_46294</name>
</gene>
<sequence>MRYFGVEELLFSALLDSLFIGFDDFNPEYTRALSLSISENVPIQYDHGPSSTAKIPRIIHHIWFTGILRDDSTQAEIPLVWSGAQAMCRDNNPDYTIHIWNEKAGRDFIQENYPWHIPTYDGYTFPIQRVDALKYFILWHYGGVYIDLDISCRRPLDPLLEFSAWFPRASPLGVNNDLMASRPGHPVFAKIIQSLQVYNYHYYFTYPTVFWSTGPMFVNTVLKDYWDNLTKVVDHYYRYSGPGDIAVLPPIFYSEEYTFFGHRPGGSWHGDDAVVIVWLWERRWAVLVISVVQKTEQAAFLNI</sequence>
<dbReference type="OrthoDB" id="3647at2759"/>
<dbReference type="HOGENOM" id="CLU_036369_4_0_1"/>
<evidence type="ECO:0000256" key="6">
    <source>
        <dbReference type="ARBA" id="ARBA00023136"/>
    </source>
</evidence>
<comment type="subcellular location">
    <subcellularLocation>
        <location evidence="1">Membrane</location>
    </subcellularLocation>
</comment>
<dbReference type="GO" id="GO:0016020">
    <property type="term" value="C:membrane"/>
    <property type="evidence" value="ECO:0007669"/>
    <property type="project" value="UniProtKB-SubCell"/>
</dbReference>
<evidence type="ECO:0008006" key="9">
    <source>
        <dbReference type="Google" id="ProtNLM"/>
    </source>
</evidence>
<dbReference type="GO" id="GO:0000030">
    <property type="term" value="F:mannosyltransferase activity"/>
    <property type="evidence" value="ECO:0007669"/>
    <property type="project" value="TreeGrafter"/>
</dbReference>
<evidence type="ECO:0000256" key="2">
    <source>
        <dbReference type="ARBA" id="ARBA00009003"/>
    </source>
</evidence>
<accession>A0A0C3C382</accession>
<evidence type="ECO:0000256" key="1">
    <source>
        <dbReference type="ARBA" id="ARBA00004370"/>
    </source>
</evidence>
<dbReference type="InParanoid" id="A0A0C3C382"/>
<dbReference type="AlphaFoldDB" id="A0A0C3C382"/>
<evidence type="ECO:0000256" key="5">
    <source>
        <dbReference type="ARBA" id="ARBA00022989"/>
    </source>
</evidence>
<dbReference type="Proteomes" id="UP000054321">
    <property type="component" value="Unassembled WGS sequence"/>
</dbReference>
<name>A0A0C3C382_OIDMZ</name>
<dbReference type="InterPro" id="IPR029044">
    <property type="entry name" value="Nucleotide-diphossugar_trans"/>
</dbReference>
<dbReference type="STRING" id="913774.A0A0C3C382"/>
<protein>
    <recommendedName>
        <fullName evidence="9">Glycosyltransferase family 32 protein</fullName>
    </recommendedName>
</protein>
<dbReference type="EMBL" id="KN832896">
    <property type="protein sequence ID" value="KIM93358.1"/>
    <property type="molecule type" value="Genomic_DNA"/>
</dbReference>
<keyword evidence="3" id="KW-0808">Transferase</keyword>
<dbReference type="PANTHER" id="PTHR32385:SF20">
    <property type="entry name" value="MANNOSYL PHOSPHORYLINOSITOL CERAMIDE SYNTHASE CSH1-RELATED"/>
    <property type="match status" value="1"/>
</dbReference>
<reference evidence="8" key="2">
    <citation type="submission" date="2015-01" db="EMBL/GenBank/DDBJ databases">
        <title>Evolutionary Origins and Diversification of the Mycorrhizal Mutualists.</title>
        <authorList>
            <consortium name="DOE Joint Genome Institute"/>
            <consortium name="Mycorrhizal Genomics Consortium"/>
            <person name="Kohler A."/>
            <person name="Kuo A."/>
            <person name="Nagy L.G."/>
            <person name="Floudas D."/>
            <person name="Copeland A."/>
            <person name="Barry K.W."/>
            <person name="Cichocki N."/>
            <person name="Veneault-Fourrey C."/>
            <person name="LaButti K."/>
            <person name="Lindquist E.A."/>
            <person name="Lipzen A."/>
            <person name="Lundell T."/>
            <person name="Morin E."/>
            <person name="Murat C."/>
            <person name="Riley R."/>
            <person name="Ohm R."/>
            <person name="Sun H."/>
            <person name="Tunlid A."/>
            <person name="Henrissat B."/>
            <person name="Grigoriev I.V."/>
            <person name="Hibbett D.S."/>
            <person name="Martin F."/>
        </authorList>
    </citation>
    <scope>NUCLEOTIDE SEQUENCE [LARGE SCALE GENOMIC DNA]</scope>
    <source>
        <strain evidence="8">Zn</strain>
    </source>
</reference>
<dbReference type="GO" id="GO:0051999">
    <property type="term" value="P:mannosyl-inositol phosphorylceramide biosynthetic process"/>
    <property type="evidence" value="ECO:0007669"/>
    <property type="project" value="TreeGrafter"/>
</dbReference>
<dbReference type="InterPro" id="IPR051706">
    <property type="entry name" value="Glycosyltransferase_domain"/>
</dbReference>
<dbReference type="Gene3D" id="3.90.550.20">
    <property type="match status" value="1"/>
</dbReference>
<reference evidence="7 8" key="1">
    <citation type="submission" date="2014-04" db="EMBL/GenBank/DDBJ databases">
        <authorList>
            <consortium name="DOE Joint Genome Institute"/>
            <person name="Kuo A."/>
            <person name="Martino E."/>
            <person name="Perotto S."/>
            <person name="Kohler A."/>
            <person name="Nagy L.G."/>
            <person name="Floudas D."/>
            <person name="Copeland A."/>
            <person name="Barry K.W."/>
            <person name="Cichocki N."/>
            <person name="Veneault-Fourrey C."/>
            <person name="LaButti K."/>
            <person name="Lindquist E.A."/>
            <person name="Lipzen A."/>
            <person name="Lundell T."/>
            <person name="Morin E."/>
            <person name="Murat C."/>
            <person name="Sun H."/>
            <person name="Tunlid A."/>
            <person name="Henrissat B."/>
            <person name="Grigoriev I.V."/>
            <person name="Hibbett D.S."/>
            <person name="Martin F."/>
            <person name="Nordberg H.P."/>
            <person name="Cantor M.N."/>
            <person name="Hua S.X."/>
        </authorList>
    </citation>
    <scope>NUCLEOTIDE SEQUENCE [LARGE SCALE GENOMIC DNA]</scope>
    <source>
        <strain evidence="7 8">Zn</strain>
    </source>
</reference>
<evidence type="ECO:0000313" key="7">
    <source>
        <dbReference type="EMBL" id="KIM93358.1"/>
    </source>
</evidence>
<keyword evidence="8" id="KW-1185">Reference proteome</keyword>
<evidence type="ECO:0000256" key="3">
    <source>
        <dbReference type="ARBA" id="ARBA00022679"/>
    </source>
</evidence>
<comment type="similarity">
    <text evidence="2">Belongs to the glycosyltransferase 32 family.</text>
</comment>
<proteinExistence type="inferred from homology"/>
<keyword evidence="6" id="KW-0472">Membrane</keyword>
<dbReference type="SUPFAM" id="SSF53448">
    <property type="entry name" value="Nucleotide-diphospho-sugar transferases"/>
    <property type="match status" value="1"/>
</dbReference>
<dbReference type="PANTHER" id="PTHR32385">
    <property type="entry name" value="MANNOSYL PHOSPHORYLINOSITOL CERAMIDE SYNTHASE"/>
    <property type="match status" value="1"/>
</dbReference>
<organism evidence="7 8">
    <name type="scientific">Oidiodendron maius (strain Zn)</name>
    <dbReference type="NCBI Taxonomy" id="913774"/>
    <lineage>
        <taxon>Eukaryota</taxon>
        <taxon>Fungi</taxon>
        <taxon>Dikarya</taxon>
        <taxon>Ascomycota</taxon>
        <taxon>Pezizomycotina</taxon>
        <taxon>Leotiomycetes</taxon>
        <taxon>Leotiomycetes incertae sedis</taxon>
        <taxon>Myxotrichaceae</taxon>
        <taxon>Oidiodendron</taxon>
    </lineage>
</organism>
<evidence type="ECO:0000256" key="4">
    <source>
        <dbReference type="ARBA" id="ARBA00022692"/>
    </source>
</evidence>